<organism evidence="5 6">
    <name type="scientific">Variovorax ureilyticus</name>
    <dbReference type="NCBI Taxonomy" id="1836198"/>
    <lineage>
        <taxon>Bacteria</taxon>
        <taxon>Pseudomonadati</taxon>
        <taxon>Pseudomonadota</taxon>
        <taxon>Betaproteobacteria</taxon>
        <taxon>Burkholderiales</taxon>
        <taxon>Comamonadaceae</taxon>
        <taxon>Variovorax</taxon>
    </lineage>
</organism>
<evidence type="ECO:0000256" key="1">
    <source>
        <dbReference type="ARBA" id="ARBA00006432"/>
    </source>
</evidence>
<reference evidence="5 6" key="1">
    <citation type="submission" date="2024-03" db="EMBL/GenBank/DDBJ databases">
        <title>Novel species of the genus Variovorax.</title>
        <authorList>
            <person name="Liu Q."/>
            <person name="Xin Y.-H."/>
        </authorList>
    </citation>
    <scope>NUCLEOTIDE SEQUENCE [LARGE SCALE GENOMIC DNA]</scope>
    <source>
        <strain evidence="5 6">KACC 18899</strain>
    </source>
</reference>
<comment type="caution">
    <text evidence="5">The sequence shown here is derived from an EMBL/GenBank/DDBJ whole genome shotgun (WGS) entry which is preliminary data.</text>
</comment>
<dbReference type="PANTHER" id="PTHR43201">
    <property type="entry name" value="ACYL-COA SYNTHETASE"/>
    <property type="match status" value="1"/>
</dbReference>
<dbReference type="Pfam" id="PF13193">
    <property type="entry name" value="AMP-binding_C"/>
    <property type="match status" value="1"/>
</dbReference>
<dbReference type="Gene3D" id="3.30.300.30">
    <property type="match status" value="1"/>
</dbReference>
<keyword evidence="2" id="KW-0436">Ligase</keyword>
<comment type="similarity">
    <text evidence="1">Belongs to the ATP-dependent AMP-binding enzyme family.</text>
</comment>
<dbReference type="InterPro" id="IPR020845">
    <property type="entry name" value="AMP-binding_CS"/>
</dbReference>
<dbReference type="InterPro" id="IPR042099">
    <property type="entry name" value="ANL_N_sf"/>
</dbReference>
<gene>
    <name evidence="5" type="ORF">WKW77_20695</name>
</gene>
<dbReference type="NCBIfam" id="NF005714">
    <property type="entry name" value="PRK07529.1"/>
    <property type="match status" value="1"/>
</dbReference>
<feature type="domain" description="AMP-binding enzyme C-terminal" evidence="4">
    <location>
        <begin position="490"/>
        <end position="565"/>
    </location>
</feature>
<dbReference type="Gene3D" id="3.40.50.12780">
    <property type="entry name" value="N-terminal domain of ligase-like"/>
    <property type="match status" value="1"/>
</dbReference>
<evidence type="ECO:0000313" key="5">
    <source>
        <dbReference type="EMBL" id="MEJ8813517.1"/>
    </source>
</evidence>
<accession>A0ABU8VIM3</accession>
<dbReference type="InterPro" id="IPR025110">
    <property type="entry name" value="AMP-bd_C"/>
</dbReference>
<feature type="domain" description="AMP-dependent synthetase/ligase" evidence="3">
    <location>
        <begin position="45"/>
        <end position="438"/>
    </location>
</feature>
<dbReference type="EMBL" id="JBBKZU010000009">
    <property type="protein sequence ID" value="MEJ8813517.1"/>
    <property type="molecule type" value="Genomic_DNA"/>
</dbReference>
<dbReference type="InterPro" id="IPR045851">
    <property type="entry name" value="AMP-bd_C_sf"/>
</dbReference>
<dbReference type="SUPFAM" id="SSF56801">
    <property type="entry name" value="Acetyl-CoA synthetase-like"/>
    <property type="match status" value="1"/>
</dbReference>
<dbReference type="Pfam" id="PF00501">
    <property type="entry name" value="AMP-binding"/>
    <property type="match status" value="1"/>
</dbReference>
<dbReference type="RefSeq" id="WP_340358761.1">
    <property type="nucleotide sequence ID" value="NZ_JBBKZU010000009.1"/>
</dbReference>
<keyword evidence="6" id="KW-1185">Reference proteome</keyword>
<dbReference type="PROSITE" id="PS00455">
    <property type="entry name" value="AMP_BINDING"/>
    <property type="match status" value="1"/>
</dbReference>
<dbReference type="InterPro" id="IPR000873">
    <property type="entry name" value="AMP-dep_synth/lig_dom"/>
</dbReference>
<evidence type="ECO:0000259" key="4">
    <source>
        <dbReference type="Pfam" id="PF13193"/>
    </source>
</evidence>
<proteinExistence type="inferred from homology"/>
<dbReference type="PANTHER" id="PTHR43201:SF5">
    <property type="entry name" value="MEDIUM-CHAIN ACYL-COA LIGASE ACSF2, MITOCHONDRIAL"/>
    <property type="match status" value="1"/>
</dbReference>
<dbReference type="Proteomes" id="UP001365846">
    <property type="component" value="Unassembled WGS sequence"/>
</dbReference>
<sequence length="645" mass="68065">MSTNHPPIAAPFTASFPIRSEADIRRLEETPLAEALTVRSTYEIFRNSAAAFGDKTALTFLRTGNPDDAPIRWSYAQLMNGIHQTANLLHRLGVGPDDAVAILLPGCLEYHLALWGGAAAGIAQPLNPLLTDEKLVSLMKAGRAKVLIAYGNDVESGMWSKAMRLREQVPSLTTVLRVAPHDEAPGSPGALPAGVLDFVTERAKEPADHLASGRDIQSSDIAAYFHTGGTTGAPKLARHSHGAQVFTAWASIKLTGQSAKDTSINGYPLFHVAGVLPASLALLSAGVEMIIPTPSLLRNKEVVANYWRLVEKYRATSLSAVPTVLAALANVPLAGADISSIHYCRTGAAVLPPELAARFERLFGLHVHESLGMTEMAGISTITPPGVNGPAGCVGFRLPYAQMRIVALDSNGNASDRDLPPGEQGMVLFKSPNVFSGFVDPADTAKAFTADGWLATGDLGWLDDEGRLNLSGRSKDLIIRSGHNIDPKVIEDALGAHPAVQLCAAVGAPDAYAGELPVVFATLAPGASATEAELLAFTGERVDEAPAKPKSVIVIEHMPMTNVGKIYKPQLRAMAARKVAESIVDEACASLGLDEAARPRVETDGESALKVVVDAAAAGAQAAQLHAQLQQVLGRLPFKTQVVLQ</sequence>
<name>A0ABU8VIM3_9BURK</name>
<protein>
    <submittedName>
        <fullName evidence="5">Acyl-CoA synthetase</fullName>
    </submittedName>
</protein>
<evidence type="ECO:0000256" key="2">
    <source>
        <dbReference type="ARBA" id="ARBA00022598"/>
    </source>
</evidence>
<evidence type="ECO:0000313" key="6">
    <source>
        <dbReference type="Proteomes" id="UP001365846"/>
    </source>
</evidence>
<evidence type="ECO:0000259" key="3">
    <source>
        <dbReference type="Pfam" id="PF00501"/>
    </source>
</evidence>